<reference evidence="1 2" key="1">
    <citation type="submission" date="2022-09" db="EMBL/GenBank/DDBJ databases">
        <authorList>
            <person name="Palmer J.M."/>
        </authorList>
    </citation>
    <scope>NUCLEOTIDE SEQUENCE [LARGE SCALE GENOMIC DNA]</scope>
    <source>
        <strain evidence="1 2">DSM 7382</strain>
    </source>
</reference>
<organism evidence="1 2">
    <name type="scientific">Cerrena zonata</name>
    <dbReference type="NCBI Taxonomy" id="2478898"/>
    <lineage>
        <taxon>Eukaryota</taxon>
        <taxon>Fungi</taxon>
        <taxon>Dikarya</taxon>
        <taxon>Basidiomycota</taxon>
        <taxon>Agaricomycotina</taxon>
        <taxon>Agaricomycetes</taxon>
        <taxon>Polyporales</taxon>
        <taxon>Cerrenaceae</taxon>
        <taxon>Cerrena</taxon>
    </lineage>
</organism>
<dbReference type="EMBL" id="JASBNA010000006">
    <property type="protein sequence ID" value="KAK7691191.1"/>
    <property type="molecule type" value="Genomic_DNA"/>
</dbReference>
<dbReference type="Proteomes" id="UP001385951">
    <property type="component" value="Unassembled WGS sequence"/>
</dbReference>
<proteinExistence type="predicted"/>
<evidence type="ECO:0000313" key="2">
    <source>
        <dbReference type="Proteomes" id="UP001385951"/>
    </source>
</evidence>
<dbReference type="AlphaFoldDB" id="A0AAW0GCV3"/>
<protein>
    <submittedName>
        <fullName evidence="1">Uncharacterized protein</fullName>
    </submittedName>
</protein>
<evidence type="ECO:0000313" key="1">
    <source>
        <dbReference type="EMBL" id="KAK7691191.1"/>
    </source>
</evidence>
<accession>A0AAW0GCV3</accession>
<keyword evidence="2" id="KW-1185">Reference proteome</keyword>
<gene>
    <name evidence="1" type="ORF">QCA50_006294</name>
</gene>
<sequence length="96" mass="10465">MTFEAGIAPRLLAANGVCGRFMVIMDDISDTYTPLLDKLAWAYLISREYCISEPGNMPGNGTIHDPGPVHGDVRDVNTLMENSDASKDLPLIQIVD</sequence>
<name>A0AAW0GCV3_9APHY</name>
<comment type="caution">
    <text evidence="1">The sequence shown here is derived from an EMBL/GenBank/DDBJ whole genome shotgun (WGS) entry which is preliminary data.</text>
</comment>